<accession>A0A397V532</accession>
<comment type="caution">
    <text evidence="1">The sequence shown here is derived from an EMBL/GenBank/DDBJ whole genome shotgun (WGS) entry which is preliminary data.</text>
</comment>
<dbReference type="EMBL" id="QKWP01000598">
    <property type="protein sequence ID" value="RIB17550.1"/>
    <property type="molecule type" value="Genomic_DNA"/>
</dbReference>
<dbReference type="OrthoDB" id="2351407at2759"/>
<reference evidence="1 2" key="1">
    <citation type="submission" date="2018-06" db="EMBL/GenBank/DDBJ databases">
        <title>Comparative genomics reveals the genomic features of Rhizophagus irregularis, R. cerebriforme, R. diaphanum and Gigaspora rosea, and their symbiotic lifestyle signature.</title>
        <authorList>
            <person name="Morin E."/>
            <person name="San Clemente H."/>
            <person name="Chen E.C.H."/>
            <person name="De La Providencia I."/>
            <person name="Hainaut M."/>
            <person name="Kuo A."/>
            <person name="Kohler A."/>
            <person name="Murat C."/>
            <person name="Tang N."/>
            <person name="Roy S."/>
            <person name="Loubradou J."/>
            <person name="Henrissat B."/>
            <person name="Grigoriev I.V."/>
            <person name="Corradi N."/>
            <person name="Roux C."/>
            <person name="Martin F.M."/>
        </authorList>
    </citation>
    <scope>NUCLEOTIDE SEQUENCE [LARGE SCALE GENOMIC DNA]</scope>
    <source>
        <strain evidence="1 2">DAOM 194757</strain>
    </source>
</reference>
<name>A0A397V532_9GLOM</name>
<protein>
    <submittedName>
        <fullName evidence="1">Uncharacterized protein</fullName>
    </submittedName>
</protein>
<evidence type="ECO:0000313" key="1">
    <source>
        <dbReference type="EMBL" id="RIB17550.1"/>
    </source>
</evidence>
<proteinExistence type="predicted"/>
<sequence>MSARSRDSGVFVDFDFDICEKISTPYSHYLGFDISAKKSIRKEPEYEPFFTTYSLEVVLPPKMISNTHIPFSGYLGFEESSSKPIKRENKKRPQYKTSFYFVNLNDSGSHYDNIESLNEITETTLKTSPIEERIIESPCILQANRTIQLLKEARHKLAAIRKRN</sequence>
<gene>
    <name evidence="1" type="ORF">C2G38_2037617</name>
</gene>
<evidence type="ECO:0000313" key="2">
    <source>
        <dbReference type="Proteomes" id="UP000266673"/>
    </source>
</evidence>
<keyword evidence="2" id="KW-1185">Reference proteome</keyword>
<organism evidence="1 2">
    <name type="scientific">Gigaspora rosea</name>
    <dbReference type="NCBI Taxonomy" id="44941"/>
    <lineage>
        <taxon>Eukaryota</taxon>
        <taxon>Fungi</taxon>
        <taxon>Fungi incertae sedis</taxon>
        <taxon>Mucoromycota</taxon>
        <taxon>Glomeromycotina</taxon>
        <taxon>Glomeromycetes</taxon>
        <taxon>Diversisporales</taxon>
        <taxon>Gigasporaceae</taxon>
        <taxon>Gigaspora</taxon>
    </lineage>
</organism>
<dbReference type="Proteomes" id="UP000266673">
    <property type="component" value="Unassembled WGS sequence"/>
</dbReference>
<dbReference type="AlphaFoldDB" id="A0A397V532"/>